<dbReference type="Pfam" id="PF23213">
    <property type="entry name" value="DUF7065"/>
    <property type="match status" value="1"/>
</dbReference>
<proteinExistence type="predicted"/>
<dbReference type="EMBL" id="JTDI01000002">
    <property type="protein sequence ID" value="KHK92306.1"/>
    <property type="molecule type" value="Genomic_DNA"/>
</dbReference>
<evidence type="ECO:0000259" key="1">
    <source>
        <dbReference type="Pfam" id="PF23213"/>
    </source>
</evidence>
<reference evidence="2 3" key="1">
    <citation type="submission" date="2014-10" db="EMBL/GenBank/DDBJ databases">
        <title>Genome sequence of Novosphingobium malaysiense MUSC 273(T).</title>
        <authorList>
            <person name="Lee L.-H."/>
        </authorList>
    </citation>
    <scope>NUCLEOTIDE SEQUENCE [LARGE SCALE GENOMIC DNA]</scope>
    <source>
        <strain evidence="2 3">MUSC 273</strain>
    </source>
</reference>
<comment type="caution">
    <text evidence="2">The sequence shown here is derived from an EMBL/GenBank/DDBJ whole genome shotgun (WGS) entry which is preliminary data.</text>
</comment>
<dbReference type="OrthoDB" id="7054648at2"/>
<dbReference type="STRING" id="1348853.LK12_05595"/>
<dbReference type="Proteomes" id="UP000031057">
    <property type="component" value="Unassembled WGS sequence"/>
</dbReference>
<dbReference type="InterPro" id="IPR055493">
    <property type="entry name" value="DUF7065"/>
</dbReference>
<feature type="domain" description="DUF7065" evidence="1">
    <location>
        <begin position="19"/>
        <end position="176"/>
    </location>
</feature>
<evidence type="ECO:0000313" key="3">
    <source>
        <dbReference type="Proteomes" id="UP000031057"/>
    </source>
</evidence>
<name>A0A0B1ZNZ7_9SPHN</name>
<sequence length="314" mass="35625">MTDLSFADHFGAGRDDNPYWNESVWFSLSIPERHIHGMIQYYFRPNMGMLNGGPVLWDPSGTYQWNCLHYQWSHLQAMPADVRGKFDMQARNSLSCRMIEPLAKYKIDYDKDGLTLDLTWTAIGPLHELKTGNAGQAATAKFHIEQPGRMKGTMVRHGETFAIDCFSMRDTSYGAREYESLACGGYFWGIAQDSAFHAIAMGEGREARSIGGFIWKDGEMASLISGRREVLEWGEFGPARVLWEAKDQLGRSMEATGWIDPGLVFTGYTDHTVVWSLVRWDWDGVEHWGDNQEFSPAERFRRIARGEIALGSEA</sequence>
<dbReference type="AlphaFoldDB" id="A0A0B1ZNZ7"/>
<evidence type="ECO:0000313" key="2">
    <source>
        <dbReference type="EMBL" id="KHK92306.1"/>
    </source>
</evidence>
<gene>
    <name evidence="2" type="ORF">LK12_05595</name>
</gene>
<organism evidence="2 3">
    <name type="scientific">Novosphingobium malaysiense</name>
    <dbReference type="NCBI Taxonomy" id="1348853"/>
    <lineage>
        <taxon>Bacteria</taxon>
        <taxon>Pseudomonadati</taxon>
        <taxon>Pseudomonadota</taxon>
        <taxon>Alphaproteobacteria</taxon>
        <taxon>Sphingomonadales</taxon>
        <taxon>Sphingomonadaceae</taxon>
        <taxon>Novosphingobium</taxon>
    </lineage>
</organism>
<dbReference type="RefSeq" id="WP_039280608.1">
    <property type="nucleotide sequence ID" value="NZ_JTDI01000002.1"/>
</dbReference>
<accession>A0A0B1ZNZ7</accession>
<keyword evidence="3" id="KW-1185">Reference proteome</keyword>
<protein>
    <recommendedName>
        <fullName evidence="1">DUF7065 domain-containing protein</fullName>
    </recommendedName>
</protein>
<dbReference type="SUPFAM" id="SSF159245">
    <property type="entry name" value="AttH-like"/>
    <property type="match status" value="1"/>
</dbReference>